<gene>
    <name evidence="6" type="ORF">EZ313_15160</name>
</gene>
<evidence type="ECO:0000259" key="5">
    <source>
        <dbReference type="Pfam" id="PF09084"/>
    </source>
</evidence>
<dbReference type="InterPro" id="IPR015168">
    <property type="entry name" value="SsuA/THI5"/>
</dbReference>
<dbReference type="RefSeq" id="WP_135264121.1">
    <property type="nucleotide sequence ID" value="NZ_SMLM01000002.1"/>
</dbReference>
<comment type="caution">
    <text evidence="6">The sequence shown here is derived from an EMBL/GenBank/DDBJ whole genome shotgun (WGS) entry which is preliminary data.</text>
</comment>
<keyword evidence="7" id="KW-1185">Reference proteome</keyword>
<sequence length="341" mass="36329">MNTNCLPALLRGVAAAAIAGLAAAAPAWAQDKVKVGAYSSVSDAPLYIALEKGFFKEQGLDVEMVKIDSGAALTTLLSTGDLDASGGSPGAGVYNAVRQGLQFKIVADKGSTLPGHGYFAFVVRKDLADQIKTPADLKDRSLAVTGYKVGASSEVTIGKLLASGGLKESDLKMTNMTFGDIAAALGTKKIDVGVLIEPLVTQVEAQGIATIWKRADTVYPNQQYGALMYGPGIIKRQAVADKFMVAYLKAARFYNAALAGKASKDELVQILTKHTTVKNPELYKTMKFPGIHPDGKLNTAGMAEDVKWWHANGRMKEEVKLSDIVDQSYAERAKKQLDASR</sequence>
<dbReference type="AlphaFoldDB" id="A0A4Z0BTH3"/>
<dbReference type="PANTHER" id="PTHR30024:SF47">
    <property type="entry name" value="TAURINE-BINDING PERIPLASMIC PROTEIN"/>
    <property type="match status" value="1"/>
</dbReference>
<keyword evidence="3 4" id="KW-0732">Signal</keyword>
<protein>
    <recommendedName>
        <fullName evidence="5">SsuA/THI5-like domain-containing protein</fullName>
    </recommendedName>
</protein>
<evidence type="ECO:0000256" key="3">
    <source>
        <dbReference type="ARBA" id="ARBA00022729"/>
    </source>
</evidence>
<comment type="subcellular location">
    <subcellularLocation>
        <location evidence="1">Periplasm</location>
    </subcellularLocation>
</comment>
<dbReference type="Gene3D" id="3.40.190.10">
    <property type="entry name" value="Periplasmic binding protein-like II"/>
    <property type="match status" value="2"/>
</dbReference>
<evidence type="ECO:0000256" key="1">
    <source>
        <dbReference type="ARBA" id="ARBA00004418"/>
    </source>
</evidence>
<organism evidence="6 7">
    <name type="scientific">Ramlibacter henchirensis</name>
    <dbReference type="NCBI Taxonomy" id="204072"/>
    <lineage>
        <taxon>Bacteria</taxon>
        <taxon>Pseudomonadati</taxon>
        <taxon>Pseudomonadota</taxon>
        <taxon>Betaproteobacteria</taxon>
        <taxon>Burkholderiales</taxon>
        <taxon>Comamonadaceae</taxon>
        <taxon>Ramlibacter</taxon>
    </lineage>
</organism>
<dbReference type="Pfam" id="PF09084">
    <property type="entry name" value="NMT1"/>
    <property type="match status" value="1"/>
</dbReference>
<dbReference type="SUPFAM" id="SSF53850">
    <property type="entry name" value="Periplasmic binding protein-like II"/>
    <property type="match status" value="1"/>
</dbReference>
<evidence type="ECO:0000256" key="4">
    <source>
        <dbReference type="SAM" id="SignalP"/>
    </source>
</evidence>
<dbReference type="Proteomes" id="UP000298180">
    <property type="component" value="Unassembled WGS sequence"/>
</dbReference>
<dbReference type="GO" id="GO:0042918">
    <property type="term" value="P:alkanesulfonate transmembrane transport"/>
    <property type="evidence" value="ECO:0007669"/>
    <property type="project" value="TreeGrafter"/>
</dbReference>
<feature type="chain" id="PRO_5021257426" description="SsuA/THI5-like domain-containing protein" evidence="4">
    <location>
        <begin position="30"/>
        <end position="341"/>
    </location>
</feature>
<dbReference type="PANTHER" id="PTHR30024">
    <property type="entry name" value="ALIPHATIC SULFONATES-BINDING PROTEIN-RELATED"/>
    <property type="match status" value="1"/>
</dbReference>
<accession>A0A4Z0BTH3</accession>
<evidence type="ECO:0000256" key="2">
    <source>
        <dbReference type="ARBA" id="ARBA00010742"/>
    </source>
</evidence>
<evidence type="ECO:0000313" key="6">
    <source>
        <dbReference type="EMBL" id="TFZ02596.1"/>
    </source>
</evidence>
<dbReference type="OrthoDB" id="8892982at2"/>
<comment type="similarity">
    <text evidence="2">Belongs to the bacterial solute-binding protein SsuA/TauA family.</text>
</comment>
<feature type="signal peptide" evidence="4">
    <location>
        <begin position="1"/>
        <end position="29"/>
    </location>
</feature>
<feature type="domain" description="SsuA/THI5-like" evidence="5">
    <location>
        <begin position="44"/>
        <end position="253"/>
    </location>
</feature>
<name>A0A4Z0BTH3_9BURK</name>
<proteinExistence type="inferred from homology"/>
<dbReference type="EMBL" id="SMLM01000002">
    <property type="protein sequence ID" value="TFZ02596.1"/>
    <property type="molecule type" value="Genomic_DNA"/>
</dbReference>
<reference evidence="6 7" key="1">
    <citation type="submission" date="2019-03" db="EMBL/GenBank/DDBJ databases">
        <title>Ramlibacter henchirensis DSM 14656, whole genome shotgun sequence.</title>
        <authorList>
            <person name="Zhang X."/>
            <person name="Feng G."/>
            <person name="Zhu H."/>
        </authorList>
    </citation>
    <scope>NUCLEOTIDE SEQUENCE [LARGE SCALE GENOMIC DNA]</scope>
    <source>
        <strain evidence="6 7">DSM 14656</strain>
    </source>
</reference>
<dbReference type="GO" id="GO:0042597">
    <property type="term" value="C:periplasmic space"/>
    <property type="evidence" value="ECO:0007669"/>
    <property type="project" value="UniProtKB-SubCell"/>
</dbReference>
<evidence type="ECO:0000313" key="7">
    <source>
        <dbReference type="Proteomes" id="UP000298180"/>
    </source>
</evidence>